<dbReference type="Gene3D" id="2.40.50.140">
    <property type="entry name" value="Nucleic acid-binding proteins"/>
    <property type="match status" value="1"/>
</dbReference>
<dbReference type="EMBL" id="CAMGYJ010000009">
    <property type="protein sequence ID" value="CAI0545040.1"/>
    <property type="molecule type" value="Genomic_DNA"/>
</dbReference>
<feature type="non-terminal residue" evidence="1">
    <location>
        <position position="115"/>
    </location>
</feature>
<comment type="caution">
    <text evidence="1">The sequence shown here is derived from an EMBL/GenBank/DDBJ whole genome shotgun (WGS) entry which is preliminary data.</text>
</comment>
<accession>A0AAV0QIN7</accession>
<dbReference type="InterPro" id="IPR012340">
    <property type="entry name" value="NA-bd_OB-fold"/>
</dbReference>
<evidence type="ECO:0000313" key="1">
    <source>
        <dbReference type="EMBL" id="CAI0545040.1"/>
    </source>
</evidence>
<name>A0AAV0QIN7_9ROSI</name>
<evidence type="ECO:0000313" key="2">
    <source>
        <dbReference type="Proteomes" id="UP001154282"/>
    </source>
</evidence>
<keyword evidence="2" id="KW-1185">Reference proteome</keyword>
<sequence length="115" mass="12836">YYLFKRTSYNFTVCLGCFASDFSSLCNLSVFGTPHLSPGNDSDSDGPQTLLKLRLLNAWGSYGLKNPTLIFNYCTLWNDEELGSVYFVSNFRVKPPAPSYRSCSHKLTIILSAAT</sequence>
<dbReference type="AlphaFoldDB" id="A0AAV0QIN7"/>
<reference evidence="1" key="1">
    <citation type="submission" date="2022-08" db="EMBL/GenBank/DDBJ databases">
        <authorList>
            <person name="Gutierrez-Valencia J."/>
        </authorList>
    </citation>
    <scope>NUCLEOTIDE SEQUENCE</scope>
</reference>
<dbReference type="Proteomes" id="UP001154282">
    <property type="component" value="Unassembled WGS sequence"/>
</dbReference>
<organism evidence="1 2">
    <name type="scientific">Linum tenue</name>
    <dbReference type="NCBI Taxonomy" id="586396"/>
    <lineage>
        <taxon>Eukaryota</taxon>
        <taxon>Viridiplantae</taxon>
        <taxon>Streptophyta</taxon>
        <taxon>Embryophyta</taxon>
        <taxon>Tracheophyta</taxon>
        <taxon>Spermatophyta</taxon>
        <taxon>Magnoliopsida</taxon>
        <taxon>eudicotyledons</taxon>
        <taxon>Gunneridae</taxon>
        <taxon>Pentapetalae</taxon>
        <taxon>rosids</taxon>
        <taxon>fabids</taxon>
        <taxon>Malpighiales</taxon>
        <taxon>Linaceae</taxon>
        <taxon>Linum</taxon>
    </lineage>
</organism>
<protein>
    <submittedName>
        <fullName evidence="1">Uncharacterized protein</fullName>
    </submittedName>
</protein>
<proteinExistence type="predicted"/>
<gene>
    <name evidence="1" type="ORF">LITE_LOCUS43415</name>
</gene>
<feature type="non-terminal residue" evidence="1">
    <location>
        <position position="1"/>
    </location>
</feature>